<comment type="caution">
    <text evidence="2">The sequence shown here is derived from an EMBL/GenBank/DDBJ whole genome shotgun (WGS) entry which is preliminary data.</text>
</comment>
<feature type="compositionally biased region" description="Low complexity" evidence="1">
    <location>
        <begin position="169"/>
        <end position="195"/>
    </location>
</feature>
<feature type="region of interest" description="Disordered" evidence="1">
    <location>
        <begin position="158"/>
        <end position="195"/>
    </location>
</feature>
<accession>A0ABS9WHE0</accession>
<evidence type="ECO:0000313" key="2">
    <source>
        <dbReference type="EMBL" id="MCI2242180.1"/>
    </source>
</evidence>
<dbReference type="InterPro" id="IPR027417">
    <property type="entry name" value="P-loop_NTPase"/>
</dbReference>
<protein>
    <submittedName>
        <fullName evidence="2">Ribonucleotide reductase subunit alpha</fullName>
    </submittedName>
</protein>
<reference evidence="2" key="1">
    <citation type="submission" date="2021-11" db="EMBL/GenBank/DDBJ databases">
        <title>A Novel Adlercreutzia Species, isolated from a Allomyrina dichotoma larva feces.</title>
        <authorList>
            <person name="Suh M.K."/>
        </authorList>
    </citation>
    <scope>NUCLEOTIDE SEQUENCE</scope>
    <source>
        <strain evidence="2">JBNU-10</strain>
    </source>
</reference>
<evidence type="ECO:0000256" key="1">
    <source>
        <dbReference type="SAM" id="MobiDB-lite"/>
    </source>
</evidence>
<name>A0ABS9WHE0_9ACTN</name>
<dbReference type="EMBL" id="JAJMLW010000002">
    <property type="protein sequence ID" value="MCI2242180.1"/>
    <property type="molecule type" value="Genomic_DNA"/>
</dbReference>
<feature type="region of interest" description="Disordered" evidence="1">
    <location>
        <begin position="1"/>
        <end position="22"/>
    </location>
</feature>
<keyword evidence="3" id="KW-1185">Reference proteome</keyword>
<dbReference type="RefSeq" id="WP_242165135.1">
    <property type="nucleotide sequence ID" value="NZ_JAJMLW010000002.1"/>
</dbReference>
<evidence type="ECO:0000313" key="3">
    <source>
        <dbReference type="Proteomes" id="UP001430755"/>
    </source>
</evidence>
<dbReference type="Proteomes" id="UP001430755">
    <property type="component" value="Unassembled WGS sequence"/>
</dbReference>
<feature type="compositionally biased region" description="Basic and acidic residues" evidence="1">
    <location>
        <begin position="11"/>
        <end position="22"/>
    </location>
</feature>
<dbReference type="SUPFAM" id="SSF52540">
    <property type="entry name" value="P-loop containing nucleoside triphosphate hydrolases"/>
    <property type="match status" value="1"/>
</dbReference>
<proteinExistence type="predicted"/>
<gene>
    <name evidence="2" type="ORF">LPT13_07425</name>
</gene>
<organism evidence="2 3">
    <name type="scientific">Adlercreutzia faecimuris</name>
    <dbReference type="NCBI Taxonomy" id="2897341"/>
    <lineage>
        <taxon>Bacteria</taxon>
        <taxon>Bacillati</taxon>
        <taxon>Actinomycetota</taxon>
        <taxon>Coriobacteriia</taxon>
        <taxon>Eggerthellales</taxon>
        <taxon>Eggerthellaceae</taxon>
        <taxon>Adlercreutzia</taxon>
    </lineage>
</organism>
<sequence>MELSGGGIVEKNPDADVPSRDDGCRGGAADYLRRAVDACAAGDAVLGMHLYLAAFEEAARAAGVPCEDALDGIKRAWALACKHKERSLAEYIFEKMEPYLTPDETAACAEQLQGLALDRLEEFGLSREDLEDMTEMIAQDVLGMDARIVKVEHVIDHPLPGRPARRAPEGGADAPAADEAAEAPGEGAGGDAAAPEGEGALEMLARAAGQAGISVAPAAEPLTYASLAGYDDAIRLMRELGVGLQDDPDFQELVELLNRRHGVEGMPPADALLFRSPAREDANRFMAATLGELKLPSIRMRMEENLQGMPVLCVMAQAEDAPRLSSLRNAFEGGGVLVLEDVDLWGAPLADFSEEADSLLMMQLSRGAREALALIRSAVENPDVRILASASSTMDIDEYFQELLEGAVVVDIDYPTPEERVAIWMDIARDHPSLRGVNRADLVRLSANMPRFDIYMAAREAVEEAYKAGLMMRRYHPVTRDNLFDKLAAYQPLDSAEYHELEEAVVSDFRRDMAELDSFVESLSEER</sequence>